<feature type="compositionally biased region" description="Low complexity" evidence="1">
    <location>
        <begin position="301"/>
        <end position="313"/>
    </location>
</feature>
<accession>A0A409YWC2</accession>
<feature type="compositionally biased region" description="Low complexity" evidence="1">
    <location>
        <begin position="203"/>
        <end position="217"/>
    </location>
</feature>
<feature type="compositionally biased region" description="Polar residues" evidence="1">
    <location>
        <begin position="416"/>
        <end position="426"/>
    </location>
</feature>
<comment type="caution">
    <text evidence="3">The sequence shown here is derived from an EMBL/GenBank/DDBJ whole genome shotgun (WGS) entry which is preliminary data.</text>
</comment>
<sequence length="434" mass="46084">MSSGSSTRLFDDRHPLVVYSGGGSRGTHWTQASSGNGLEYENTMSYSSFKFAAVSFCFNGTYIAVYGTVLAGTERPTSDYTVDGSSTTDYISSPFPSQAQYRVKFYERSGLTPGEEHFIFLRNMGDEGRLILDYFEVRGDAEPIAGPSSSSSSQSTPAPASTRTSSNSSTDSAASTARSTPTKSSDSSTNSAPTGTSLSPTISSATTQSTPDPSDSSLVPGTLFNNGTSEKSSSVPIGVVVGSVLGAVILTLVVVGAILYSRRRKRRQQKMDDKQQGKLNIICLILISRIDSNPRRDGDNSQPSTSTSASASPSQAFINPLFLSIAGPTFKGSKLNPPGSQQPVHYLPEKLQRSPAESVQQSPVVSTSAPSASGQNTDRTLTTPTTSPLQTEEDVSLSARVIVEADDVPPPRYQSWEPSSRQQLESNPLLPPSI</sequence>
<evidence type="ECO:0000313" key="4">
    <source>
        <dbReference type="Proteomes" id="UP000284842"/>
    </source>
</evidence>
<keyword evidence="2" id="KW-0812">Transmembrane</keyword>
<feature type="compositionally biased region" description="Low complexity" evidence="1">
    <location>
        <begin position="358"/>
        <end position="390"/>
    </location>
</feature>
<dbReference type="InParanoid" id="A0A409YWC2"/>
<name>A0A409YWC2_9AGAR</name>
<keyword evidence="2" id="KW-1133">Transmembrane helix</keyword>
<gene>
    <name evidence="3" type="ORF">CVT24_010055</name>
</gene>
<dbReference type="Gene3D" id="2.60.120.260">
    <property type="entry name" value="Galactose-binding domain-like"/>
    <property type="match status" value="1"/>
</dbReference>
<feature type="region of interest" description="Disordered" evidence="1">
    <location>
        <begin position="292"/>
        <end position="313"/>
    </location>
</feature>
<dbReference type="OrthoDB" id="3265734at2759"/>
<organism evidence="3 4">
    <name type="scientific">Panaeolus cyanescens</name>
    <dbReference type="NCBI Taxonomy" id="181874"/>
    <lineage>
        <taxon>Eukaryota</taxon>
        <taxon>Fungi</taxon>
        <taxon>Dikarya</taxon>
        <taxon>Basidiomycota</taxon>
        <taxon>Agaricomycotina</taxon>
        <taxon>Agaricomycetes</taxon>
        <taxon>Agaricomycetidae</taxon>
        <taxon>Agaricales</taxon>
        <taxon>Agaricineae</taxon>
        <taxon>Galeropsidaceae</taxon>
        <taxon>Panaeolus</taxon>
    </lineage>
</organism>
<reference evidence="3 4" key="1">
    <citation type="journal article" date="2018" name="Evol. Lett.">
        <title>Horizontal gene cluster transfer increased hallucinogenic mushroom diversity.</title>
        <authorList>
            <person name="Reynolds H.T."/>
            <person name="Vijayakumar V."/>
            <person name="Gluck-Thaler E."/>
            <person name="Korotkin H.B."/>
            <person name="Matheny P.B."/>
            <person name="Slot J.C."/>
        </authorList>
    </citation>
    <scope>NUCLEOTIDE SEQUENCE [LARGE SCALE GENOMIC DNA]</scope>
    <source>
        <strain evidence="3 4">2629</strain>
    </source>
</reference>
<dbReference type="STRING" id="181874.A0A409YWC2"/>
<feature type="compositionally biased region" description="Polar residues" evidence="1">
    <location>
        <begin position="186"/>
        <end position="202"/>
    </location>
</feature>
<dbReference type="AlphaFoldDB" id="A0A409YWC2"/>
<dbReference type="EMBL" id="NHTK01000483">
    <property type="protein sequence ID" value="PPR07263.1"/>
    <property type="molecule type" value="Genomic_DNA"/>
</dbReference>
<evidence type="ECO:0000256" key="1">
    <source>
        <dbReference type="SAM" id="MobiDB-lite"/>
    </source>
</evidence>
<feature type="region of interest" description="Disordered" evidence="1">
    <location>
        <begin position="143"/>
        <end position="233"/>
    </location>
</feature>
<dbReference type="Proteomes" id="UP000284842">
    <property type="component" value="Unassembled WGS sequence"/>
</dbReference>
<feature type="transmembrane region" description="Helical" evidence="2">
    <location>
        <begin position="235"/>
        <end position="260"/>
    </location>
</feature>
<feature type="compositionally biased region" description="Low complexity" evidence="1">
    <location>
        <begin position="147"/>
        <end position="185"/>
    </location>
</feature>
<keyword evidence="2" id="KW-0472">Membrane</keyword>
<protein>
    <submittedName>
        <fullName evidence="3">Uncharacterized protein</fullName>
    </submittedName>
</protein>
<evidence type="ECO:0000313" key="3">
    <source>
        <dbReference type="EMBL" id="PPR07263.1"/>
    </source>
</evidence>
<feature type="region of interest" description="Disordered" evidence="1">
    <location>
        <begin position="351"/>
        <end position="434"/>
    </location>
</feature>
<keyword evidence="4" id="KW-1185">Reference proteome</keyword>
<proteinExistence type="predicted"/>
<evidence type="ECO:0000256" key="2">
    <source>
        <dbReference type="SAM" id="Phobius"/>
    </source>
</evidence>